<protein>
    <submittedName>
        <fullName evidence="2">Uncharacterized protein</fullName>
    </submittedName>
</protein>
<accession>A0A7C8K9E8</accession>
<gene>
    <name evidence="2" type="ORF">EYR41_000445</name>
</gene>
<dbReference type="EMBL" id="SOZJ01000001">
    <property type="protein sequence ID" value="TGJ73339.1"/>
    <property type="molecule type" value="Genomic_DNA"/>
</dbReference>
<proteinExistence type="predicted"/>
<comment type="caution">
    <text evidence="2">The sequence shown here is derived from an EMBL/GenBank/DDBJ whole genome shotgun (WGS) entry which is preliminary data.</text>
</comment>
<name>A0A7C8K9E8_ORBOL</name>
<evidence type="ECO:0000313" key="3">
    <source>
        <dbReference type="Proteomes" id="UP000297595"/>
    </source>
</evidence>
<dbReference type="Proteomes" id="UP000297595">
    <property type="component" value="Unassembled WGS sequence"/>
</dbReference>
<organism evidence="2 3">
    <name type="scientific">Orbilia oligospora</name>
    <name type="common">Nematode-trapping fungus</name>
    <name type="synonym">Arthrobotrys oligospora</name>
    <dbReference type="NCBI Taxonomy" id="2813651"/>
    <lineage>
        <taxon>Eukaryota</taxon>
        <taxon>Fungi</taxon>
        <taxon>Dikarya</taxon>
        <taxon>Ascomycota</taxon>
        <taxon>Pezizomycotina</taxon>
        <taxon>Orbiliomycetes</taxon>
        <taxon>Orbiliales</taxon>
        <taxon>Orbiliaceae</taxon>
        <taxon>Orbilia</taxon>
    </lineage>
</organism>
<reference evidence="2 3" key="1">
    <citation type="submission" date="2019-03" db="EMBL/GenBank/DDBJ databases">
        <title>Nematode-trapping fungi genome.</title>
        <authorList>
            <person name="Vidal-Diez De Ulzurrun G."/>
        </authorList>
    </citation>
    <scope>NUCLEOTIDE SEQUENCE [LARGE SCALE GENOMIC DNA]</scope>
    <source>
        <strain evidence="2 3">TWF154</strain>
    </source>
</reference>
<sequence>MKSSMETCRDSAEAYSPHVYHLFFFCLPTEIPPHPAIYKESFVTIEVKLYLKGKTKMHSCKSGVIHGGRRYLEPAYAWWSQRQINPVIESVRETDPKVHKQAQYKPGKDSDGLPTREAS</sequence>
<evidence type="ECO:0000313" key="2">
    <source>
        <dbReference type="EMBL" id="TGJ73339.1"/>
    </source>
</evidence>
<dbReference type="AlphaFoldDB" id="A0A7C8K9E8"/>
<evidence type="ECO:0000256" key="1">
    <source>
        <dbReference type="SAM" id="MobiDB-lite"/>
    </source>
</evidence>
<feature type="region of interest" description="Disordered" evidence="1">
    <location>
        <begin position="90"/>
        <end position="119"/>
    </location>
</feature>